<comment type="caution">
    <text evidence="1">The sequence shown here is derived from an EMBL/GenBank/DDBJ whole genome shotgun (WGS) entry which is preliminary data.</text>
</comment>
<dbReference type="Proteomes" id="UP001372244">
    <property type="component" value="Unassembled WGS sequence"/>
</dbReference>
<keyword evidence="2" id="KW-1185">Reference proteome</keyword>
<dbReference type="EMBL" id="JBAHUZ010000040">
    <property type="protein sequence ID" value="MEJ4139603.1"/>
    <property type="molecule type" value="Genomic_DNA"/>
</dbReference>
<proteinExistence type="predicted"/>
<dbReference type="RefSeq" id="WP_284791664.1">
    <property type="nucleotide sequence ID" value="NZ_JASPHO010000006.1"/>
</dbReference>
<accession>A0ABU8P6Z3</accession>
<evidence type="ECO:0000313" key="2">
    <source>
        <dbReference type="Proteomes" id="UP001372244"/>
    </source>
</evidence>
<evidence type="ECO:0000313" key="1">
    <source>
        <dbReference type="EMBL" id="MEJ4139603.1"/>
    </source>
</evidence>
<sequence>MTSSITLISHEGAQFASPFGAGTIRFGDSAEQVVAVLGEPEDRQRESTLYYSHANIQVHFGDNGVDFIEFATNPEKDGVTVEWEGYNLSHMNVIECAELLKRLNDGARLADDQAPESYVFEKPGLTVWQPYALADAREELEEARAGGVEGEELEYFEEEVRMAECFDAIGLGSRDYMNEYF</sequence>
<reference evidence="1 2" key="1">
    <citation type="submission" date="2024-02" db="EMBL/GenBank/DDBJ databases">
        <title>Whole genome sequencing and characterization of Corynebacterium isolated from the ocular surface of dry eye disease sufferers.</title>
        <authorList>
            <person name="Naqvi M."/>
        </authorList>
    </citation>
    <scope>NUCLEOTIDE SEQUENCE [LARGE SCALE GENOMIC DNA]</scope>
    <source>
        <strain evidence="1 2">PCR27</strain>
    </source>
</reference>
<name>A0ABU8P6Z3_9CORY</name>
<protein>
    <submittedName>
        <fullName evidence="1">Uncharacterized protein</fullName>
    </submittedName>
</protein>
<organism evidence="1 2">
    <name type="scientific">Corynebacterium marquesiae</name>
    <dbReference type="NCBI Taxonomy" id="2913503"/>
    <lineage>
        <taxon>Bacteria</taxon>
        <taxon>Bacillati</taxon>
        <taxon>Actinomycetota</taxon>
        <taxon>Actinomycetes</taxon>
        <taxon>Mycobacteriales</taxon>
        <taxon>Corynebacteriaceae</taxon>
        <taxon>Corynebacterium</taxon>
    </lineage>
</organism>
<gene>
    <name evidence="1" type="ORF">V5S76_10875</name>
</gene>